<name>A0A6N4SL44_TALPI</name>
<accession>A0A6N4SL44</accession>
<comment type="caution">
    <text evidence="1">The sequence shown here is derived from an EMBL/GenBank/DDBJ whole genome shotgun (WGS) entry which is preliminary data.</text>
</comment>
<organism evidence="1 2">
    <name type="scientific">Talaromyces pinophilus</name>
    <name type="common">Penicillium pinophilum</name>
    <dbReference type="NCBI Taxonomy" id="128442"/>
    <lineage>
        <taxon>Eukaryota</taxon>
        <taxon>Fungi</taxon>
        <taxon>Dikarya</taxon>
        <taxon>Ascomycota</taxon>
        <taxon>Pezizomycotina</taxon>
        <taxon>Eurotiomycetes</taxon>
        <taxon>Eurotiomycetidae</taxon>
        <taxon>Eurotiales</taxon>
        <taxon>Trichocomaceae</taxon>
        <taxon>Talaromyces</taxon>
        <taxon>Talaromyces sect. Talaromyces</taxon>
    </lineage>
</organism>
<dbReference type="AlphaFoldDB" id="A0A6N4SL44"/>
<protein>
    <recommendedName>
        <fullName evidence="3">Amidase</fullName>
    </recommendedName>
</protein>
<gene>
    <name evidence="1" type="ORF">TCE0_039r12795</name>
</gene>
<evidence type="ECO:0008006" key="3">
    <source>
        <dbReference type="Google" id="ProtNLM"/>
    </source>
</evidence>
<dbReference type="InterPro" id="IPR036928">
    <property type="entry name" value="AS_sf"/>
</dbReference>
<dbReference type="SUPFAM" id="SSF75304">
    <property type="entry name" value="Amidase signature (AS) enzymes"/>
    <property type="match status" value="1"/>
</dbReference>
<evidence type="ECO:0000313" key="1">
    <source>
        <dbReference type="EMBL" id="GAM40442.1"/>
    </source>
</evidence>
<keyword evidence="2" id="KW-1185">Reference proteome</keyword>
<evidence type="ECO:0000313" key="2">
    <source>
        <dbReference type="Proteomes" id="UP000053095"/>
    </source>
</evidence>
<sequence>MSIDLSTATAADLQAKLSDGSITIKSLIQLYLNRIAKYDGYFKAALATVPEDLLYKRASMLDDERANGSIRGPFMGSQFS</sequence>
<proteinExistence type="predicted"/>
<dbReference type="EMBL" id="DF933835">
    <property type="protein sequence ID" value="GAM40442.1"/>
    <property type="molecule type" value="Genomic_DNA"/>
</dbReference>
<dbReference type="Gene3D" id="3.90.1300.10">
    <property type="entry name" value="Amidase signature (AS) domain"/>
    <property type="match status" value="1"/>
</dbReference>
<reference evidence="2" key="1">
    <citation type="journal article" date="2015" name="Genome Announc.">
        <title>Draft genome sequence of Talaromyces cellulolyticus strain Y-94, a source of lignocellulosic biomass-degrading enzymes.</title>
        <authorList>
            <person name="Fujii T."/>
            <person name="Koike H."/>
            <person name="Sawayama S."/>
            <person name="Yano S."/>
            <person name="Inoue H."/>
        </authorList>
    </citation>
    <scope>NUCLEOTIDE SEQUENCE [LARGE SCALE GENOMIC DNA]</scope>
    <source>
        <strain evidence="2">Y-94</strain>
    </source>
</reference>
<dbReference type="Proteomes" id="UP000053095">
    <property type="component" value="Unassembled WGS sequence"/>
</dbReference>